<dbReference type="eggNOG" id="ENOG502T7H2">
    <property type="taxonomic scope" value="Eukaryota"/>
</dbReference>
<dbReference type="VEuPathDB" id="FungiDB:LEMA_P006250.1"/>
<evidence type="ECO:0000313" key="1">
    <source>
        <dbReference type="EMBL" id="CBY01838.1"/>
    </source>
</evidence>
<dbReference type="EMBL" id="FP929139">
    <property type="protein sequence ID" value="CBY01838.1"/>
    <property type="molecule type" value="Genomic_DNA"/>
</dbReference>
<dbReference type="InParanoid" id="E5AF49"/>
<dbReference type="PANTHER" id="PTHR47843:SF5">
    <property type="entry name" value="BTB_POZ DOMAIN PROTEIN"/>
    <property type="match status" value="1"/>
</dbReference>
<dbReference type="PANTHER" id="PTHR47843">
    <property type="entry name" value="BTB DOMAIN-CONTAINING PROTEIN-RELATED"/>
    <property type="match status" value="1"/>
</dbReference>
<protein>
    <recommendedName>
        <fullName evidence="3">BTB domain-containing protein</fullName>
    </recommendedName>
</protein>
<keyword evidence="2" id="KW-1185">Reference proteome</keyword>
<name>E5AF49_LEPMJ</name>
<dbReference type="SUPFAM" id="SSF54695">
    <property type="entry name" value="POZ domain"/>
    <property type="match status" value="1"/>
</dbReference>
<reference evidence="2" key="1">
    <citation type="journal article" date="2011" name="Nat. Commun.">
        <title>Effector diversification within compartments of the Leptosphaeria maculans genome affected by Repeat-Induced Point mutations.</title>
        <authorList>
            <person name="Rouxel T."/>
            <person name="Grandaubert J."/>
            <person name="Hane J.K."/>
            <person name="Hoede C."/>
            <person name="van de Wouw A.P."/>
            <person name="Couloux A."/>
            <person name="Dominguez V."/>
            <person name="Anthouard V."/>
            <person name="Bally P."/>
            <person name="Bourras S."/>
            <person name="Cozijnsen A.J."/>
            <person name="Ciuffetti L.M."/>
            <person name="Degrave A."/>
            <person name="Dilmaghani A."/>
            <person name="Duret L."/>
            <person name="Fudal I."/>
            <person name="Goodwin S.B."/>
            <person name="Gout L."/>
            <person name="Glaser N."/>
            <person name="Linglin J."/>
            <person name="Kema G.H.J."/>
            <person name="Lapalu N."/>
            <person name="Lawrence C.B."/>
            <person name="May K."/>
            <person name="Meyer M."/>
            <person name="Ollivier B."/>
            <person name="Poulain J."/>
            <person name="Schoch C.L."/>
            <person name="Simon A."/>
            <person name="Spatafora J.W."/>
            <person name="Stachowiak A."/>
            <person name="Turgeon B.G."/>
            <person name="Tyler B.M."/>
            <person name="Vincent D."/>
            <person name="Weissenbach J."/>
            <person name="Amselem J."/>
            <person name="Quesneville H."/>
            <person name="Oliver R.P."/>
            <person name="Wincker P."/>
            <person name="Balesdent M.-H."/>
            <person name="Howlett B.J."/>
        </authorList>
    </citation>
    <scope>NUCLEOTIDE SEQUENCE [LARGE SCALE GENOMIC DNA]</scope>
    <source>
        <strain evidence="2">JN3 / isolate v23.1.3 / race Av1-4-5-6-7-8</strain>
    </source>
</reference>
<dbReference type="CDD" id="cd18186">
    <property type="entry name" value="BTB_POZ_ZBTB_KLHL-like"/>
    <property type="match status" value="1"/>
</dbReference>
<evidence type="ECO:0000313" key="2">
    <source>
        <dbReference type="Proteomes" id="UP000002668"/>
    </source>
</evidence>
<dbReference type="OrthoDB" id="6359816at2759"/>
<dbReference type="AlphaFoldDB" id="E5AF49"/>
<dbReference type="STRING" id="985895.E5AF49"/>
<sequence>MSSLSLPRSLPEPFFHLFFTNCFKSPSCADLVLDRANNEFGLVYTLEPGTMVMAQWPETDEPVYFAATKILAACLRTSTSCKKICLLLAHYQLDLVFETANGAADFTQLLGRLVTKVGNQRFEIYEATSNAALARADFTMEKECQGLKLEDSAPWTAISDANASEWAKIYKAGKCSDFTVIAGGILYPVHRVLRSEYFNAVCDGRFSESEQRSITLPEDAKLISTLLQELYGVYNSTTGSIFTNFALLRALEKELVMSDILALFIAADKYAMQPIKHKVAETIIDRIPFIYDPLSIVDLASNVYQSEFPEMDCGLRKSIVMQLHSRLPAIMADEEAWKEYAANKEVVRALHEHQCELLGVGGILTPPSTPTKR</sequence>
<proteinExistence type="predicted"/>
<accession>E5AF49</accession>
<dbReference type="Gene3D" id="3.30.710.10">
    <property type="entry name" value="Potassium Channel Kv1.1, Chain A"/>
    <property type="match status" value="1"/>
</dbReference>
<dbReference type="InterPro" id="IPR011333">
    <property type="entry name" value="SKP1/BTB/POZ_sf"/>
</dbReference>
<organism evidence="1 2">
    <name type="scientific">Leptosphaeria maculans (strain JN3 / isolate v23.1.3 / race Av1-4-5-6-7-8)</name>
    <name type="common">Blackleg fungus</name>
    <name type="synonym">Phoma lingam</name>
    <dbReference type="NCBI Taxonomy" id="985895"/>
    <lineage>
        <taxon>Eukaryota</taxon>
        <taxon>Fungi</taxon>
        <taxon>Dikarya</taxon>
        <taxon>Ascomycota</taxon>
        <taxon>Pezizomycotina</taxon>
        <taxon>Dothideomycetes</taxon>
        <taxon>Pleosporomycetidae</taxon>
        <taxon>Pleosporales</taxon>
        <taxon>Pleosporineae</taxon>
        <taxon>Leptosphaeriaceae</taxon>
        <taxon>Plenodomus</taxon>
        <taxon>Plenodomus lingam/Leptosphaeria maculans species complex</taxon>
    </lineage>
</organism>
<dbReference type="Proteomes" id="UP000002668">
    <property type="component" value="Genome"/>
</dbReference>
<dbReference type="HOGENOM" id="CLU_742006_0_0_1"/>
<gene>
    <name evidence="1" type="ORF">LEMA_P006250.1</name>
</gene>
<dbReference type="OMA" id="DEMYGVY"/>
<evidence type="ECO:0008006" key="3">
    <source>
        <dbReference type="Google" id="ProtNLM"/>
    </source>
</evidence>